<evidence type="ECO:0000313" key="3">
    <source>
        <dbReference type="Proteomes" id="UP001218218"/>
    </source>
</evidence>
<keyword evidence="3" id="KW-1185">Reference proteome</keyword>
<reference evidence="2" key="1">
    <citation type="submission" date="2023-03" db="EMBL/GenBank/DDBJ databases">
        <title>Massive genome expansion in bonnet fungi (Mycena s.s.) driven by repeated elements and novel gene families across ecological guilds.</title>
        <authorList>
            <consortium name="Lawrence Berkeley National Laboratory"/>
            <person name="Harder C.B."/>
            <person name="Miyauchi S."/>
            <person name="Viragh M."/>
            <person name="Kuo A."/>
            <person name="Thoen E."/>
            <person name="Andreopoulos B."/>
            <person name="Lu D."/>
            <person name="Skrede I."/>
            <person name="Drula E."/>
            <person name="Henrissat B."/>
            <person name="Morin E."/>
            <person name="Kohler A."/>
            <person name="Barry K."/>
            <person name="LaButti K."/>
            <person name="Morin E."/>
            <person name="Salamov A."/>
            <person name="Lipzen A."/>
            <person name="Mereny Z."/>
            <person name="Hegedus B."/>
            <person name="Baldrian P."/>
            <person name="Stursova M."/>
            <person name="Weitz H."/>
            <person name="Taylor A."/>
            <person name="Grigoriev I.V."/>
            <person name="Nagy L.G."/>
            <person name="Martin F."/>
            <person name="Kauserud H."/>
        </authorList>
    </citation>
    <scope>NUCLEOTIDE SEQUENCE</scope>
    <source>
        <strain evidence="2">CBHHK002</strain>
    </source>
</reference>
<dbReference type="AlphaFoldDB" id="A0AAD7A8V0"/>
<comment type="caution">
    <text evidence="2">The sequence shown here is derived from an EMBL/GenBank/DDBJ whole genome shotgun (WGS) entry which is preliminary data.</text>
</comment>
<feature type="region of interest" description="Disordered" evidence="1">
    <location>
        <begin position="1"/>
        <end position="68"/>
    </location>
</feature>
<dbReference type="Proteomes" id="UP001218218">
    <property type="component" value="Unassembled WGS sequence"/>
</dbReference>
<name>A0AAD7A8V0_9AGAR</name>
<feature type="region of interest" description="Disordered" evidence="1">
    <location>
        <begin position="89"/>
        <end position="181"/>
    </location>
</feature>
<proteinExistence type="predicted"/>
<feature type="compositionally biased region" description="Basic and acidic residues" evidence="1">
    <location>
        <begin position="89"/>
        <end position="99"/>
    </location>
</feature>
<organism evidence="2 3">
    <name type="scientific">Mycena albidolilacea</name>
    <dbReference type="NCBI Taxonomy" id="1033008"/>
    <lineage>
        <taxon>Eukaryota</taxon>
        <taxon>Fungi</taxon>
        <taxon>Dikarya</taxon>
        <taxon>Basidiomycota</taxon>
        <taxon>Agaricomycotina</taxon>
        <taxon>Agaricomycetes</taxon>
        <taxon>Agaricomycetidae</taxon>
        <taxon>Agaricales</taxon>
        <taxon>Marasmiineae</taxon>
        <taxon>Mycenaceae</taxon>
        <taxon>Mycena</taxon>
    </lineage>
</organism>
<protein>
    <submittedName>
        <fullName evidence="2">Uncharacterized protein</fullName>
    </submittedName>
</protein>
<evidence type="ECO:0000256" key="1">
    <source>
        <dbReference type="SAM" id="MobiDB-lite"/>
    </source>
</evidence>
<evidence type="ECO:0000313" key="2">
    <source>
        <dbReference type="EMBL" id="KAJ7351598.1"/>
    </source>
</evidence>
<feature type="compositionally biased region" description="Low complexity" evidence="1">
    <location>
        <begin position="135"/>
        <end position="147"/>
    </location>
</feature>
<dbReference type="PRINTS" id="PR01217">
    <property type="entry name" value="PRICHEXTENSN"/>
</dbReference>
<sequence>MPTPTPPPPAPAPTPPLPLPLPLPIPSRSPSRSDPPPAHRPAPAPPRPPTPRPLQPAPLSASTSCPSPVFFLASLGDVAFATVRPQDAYKSHPADDRHQNSLASVPQPPQWGEPENYARRHCRALSSTQRPRHLTSGGPSTSSPSTTNKSQNMGARIVPRGGKRSGRDSAGRRSRIGSVIGSCPTLRNSASFYLLPIFAPSEKWSEGQPTLLGTNPRPAVL</sequence>
<accession>A0AAD7A8V0</accession>
<feature type="compositionally biased region" description="Pro residues" evidence="1">
    <location>
        <begin position="1"/>
        <end position="56"/>
    </location>
</feature>
<gene>
    <name evidence="2" type="ORF">DFH08DRAFT_806316</name>
</gene>
<dbReference type="EMBL" id="JARIHO010000013">
    <property type="protein sequence ID" value="KAJ7351598.1"/>
    <property type="molecule type" value="Genomic_DNA"/>
</dbReference>